<evidence type="ECO:0000259" key="1">
    <source>
        <dbReference type="Pfam" id="PF04296"/>
    </source>
</evidence>
<name>A0ABY7YME8_9HYPH</name>
<dbReference type="SUPFAM" id="SSF64376">
    <property type="entry name" value="YlxR-like"/>
    <property type="match status" value="1"/>
</dbReference>
<dbReference type="Gene3D" id="3.30.1330.30">
    <property type="match status" value="1"/>
</dbReference>
<gene>
    <name evidence="2" type="ORF">PSQ19_15820</name>
</gene>
<protein>
    <submittedName>
        <fullName evidence="2">RNA-binding protein</fullName>
    </submittedName>
</protein>
<reference evidence="2 3" key="1">
    <citation type="submission" date="2023-02" db="EMBL/GenBank/DDBJ databases">
        <title>Devosia algicola sp. nov., isolated from the phycosphere of marine algae.</title>
        <authorList>
            <person name="Kim J.M."/>
            <person name="Lee J.K."/>
            <person name="Choi B.J."/>
            <person name="Bayburt H."/>
            <person name="Jeon C.O."/>
        </authorList>
    </citation>
    <scope>NUCLEOTIDE SEQUENCE [LARGE SCALE GENOMIC DNA]</scope>
    <source>
        <strain evidence="2 3">G20-9</strain>
    </source>
</reference>
<dbReference type="PANTHER" id="PTHR34215:SF1">
    <property type="entry name" value="YLXR DOMAIN-CONTAINING PROTEIN"/>
    <property type="match status" value="1"/>
</dbReference>
<dbReference type="Gene3D" id="3.30.1230.10">
    <property type="entry name" value="YlxR-like"/>
    <property type="match status" value="1"/>
</dbReference>
<dbReference type="InterPro" id="IPR037465">
    <property type="entry name" value="YlxR"/>
</dbReference>
<dbReference type="Proteomes" id="UP001220530">
    <property type="component" value="Chromosome"/>
</dbReference>
<feature type="domain" description="YlxR" evidence="1">
    <location>
        <begin position="9"/>
        <end position="78"/>
    </location>
</feature>
<dbReference type="InterPro" id="IPR035931">
    <property type="entry name" value="YlxR-like_sf"/>
</dbReference>
<dbReference type="RefSeq" id="WP_282218522.1">
    <property type="nucleotide sequence ID" value="NZ_CP118246.1"/>
</dbReference>
<accession>A0ABY7YME8</accession>
<dbReference type="PANTHER" id="PTHR34215">
    <property type="entry name" value="BLL0784 PROTEIN"/>
    <property type="match status" value="1"/>
</dbReference>
<dbReference type="NCBIfam" id="NF006622">
    <property type="entry name" value="PRK09190.1"/>
    <property type="match status" value="1"/>
</dbReference>
<dbReference type="InterPro" id="IPR007393">
    <property type="entry name" value="YlxR_dom"/>
</dbReference>
<organism evidence="2 3">
    <name type="scientific">Devosia algicola</name>
    <dbReference type="NCBI Taxonomy" id="3026418"/>
    <lineage>
        <taxon>Bacteria</taxon>
        <taxon>Pseudomonadati</taxon>
        <taxon>Pseudomonadota</taxon>
        <taxon>Alphaproteobacteria</taxon>
        <taxon>Hyphomicrobiales</taxon>
        <taxon>Devosiaceae</taxon>
        <taxon>Devosia</taxon>
    </lineage>
</organism>
<sequence length="226" mass="24115">MARSEATTRLCALTREEKPVTQLIRFVLGPDGVMVPDTDAKAEGRGVWISLDRDAVAQAVKKKVFGRSLKCEVKVPDDLPALTQRRLEQRFLSALGMCRKAGQIVTGATKVRALLASGELIALLTATDASPDGRSKMVGPLKALHYGAEEEGIVGFDVPHIELLSSEQMGLALGLENVIHAALMNGAAARSALEKARRLALYSAKHGQSDSDRDAVGADILSNGME</sequence>
<dbReference type="SUPFAM" id="SSF55315">
    <property type="entry name" value="L30e-like"/>
    <property type="match status" value="1"/>
</dbReference>
<keyword evidence="3" id="KW-1185">Reference proteome</keyword>
<dbReference type="InterPro" id="IPR029064">
    <property type="entry name" value="Ribosomal_eL30-like_sf"/>
</dbReference>
<dbReference type="EMBL" id="CP118246">
    <property type="protein sequence ID" value="WDR02115.1"/>
    <property type="molecule type" value="Genomic_DNA"/>
</dbReference>
<dbReference type="Pfam" id="PF04296">
    <property type="entry name" value="YlxR"/>
    <property type="match status" value="1"/>
</dbReference>
<evidence type="ECO:0000313" key="2">
    <source>
        <dbReference type="EMBL" id="WDR02115.1"/>
    </source>
</evidence>
<proteinExistence type="predicted"/>
<evidence type="ECO:0000313" key="3">
    <source>
        <dbReference type="Proteomes" id="UP001220530"/>
    </source>
</evidence>
<dbReference type="CDD" id="cd00279">
    <property type="entry name" value="YlxR"/>
    <property type="match status" value="1"/>
</dbReference>